<sequence>MRHVLSVLFCLLAPLAAWAAPQVGLPEGGRAPRSIALILSDRAALPDARALIARLHKVEAMTILLSAEDLAGQGCDGIGEAVRAVAHDSAAAKGVPAFLPVLVGLGAGADLALAAAGSQPQAFKGLATLDHAALPAGGCWQPRAGAKAPVRWHAAAAAQPFPGVAGIRHYPTDKGRTGALLGAYLALAGTDHALPPGPSALPGFPLTLHHDPAAPARDTYAIFLSGDGGWANFDREVADRLAAAGVPVAGLSTLKYLWSARTPADIAADMARIDAHFAPRFGRRRVLLVGFSMGANVTPFYARHLPPEMQARLAGLALLSPERRTGFEVVLGGWLGRATGAQDVAAAIDAAAPMRVACLYGARDDTSACPDITAPVALHRFEGGHHLDKDYDGVARHLLALIDSAQAE</sequence>
<dbReference type="ESTHER" id="9rhob-a0a1n7l9f5">
    <property type="family name" value="VirJ"/>
</dbReference>
<feature type="signal peptide" evidence="1">
    <location>
        <begin position="1"/>
        <end position="19"/>
    </location>
</feature>
<name>A0A1N7L9F5_9RHOB</name>
<dbReference type="STRING" id="407234.SAMN05421795_102721"/>
<gene>
    <name evidence="3" type="ORF">SAMN05421795_102721</name>
</gene>
<evidence type="ECO:0000259" key="2">
    <source>
        <dbReference type="Pfam" id="PF06057"/>
    </source>
</evidence>
<reference evidence="4" key="1">
    <citation type="submission" date="2017-01" db="EMBL/GenBank/DDBJ databases">
        <authorList>
            <person name="Varghese N."/>
            <person name="Submissions S."/>
        </authorList>
    </citation>
    <scope>NUCLEOTIDE SEQUENCE [LARGE SCALE GENOMIC DNA]</scope>
    <source>
        <strain evidence="4">DSM 18714</strain>
    </source>
</reference>
<feature type="domain" description="Bacterial virulence" evidence="2">
    <location>
        <begin position="218"/>
        <end position="404"/>
    </location>
</feature>
<evidence type="ECO:0000313" key="4">
    <source>
        <dbReference type="Proteomes" id="UP000186098"/>
    </source>
</evidence>
<evidence type="ECO:0000256" key="1">
    <source>
        <dbReference type="SAM" id="SignalP"/>
    </source>
</evidence>
<protein>
    <submittedName>
        <fullName evidence="3">Type IV secretory pathway, VirJ component</fullName>
    </submittedName>
</protein>
<dbReference type="Gene3D" id="3.40.50.1820">
    <property type="entry name" value="alpha/beta hydrolase"/>
    <property type="match status" value="1"/>
</dbReference>
<dbReference type="EMBL" id="FTOM01000002">
    <property type="protein sequence ID" value="SIS70466.1"/>
    <property type="molecule type" value="Genomic_DNA"/>
</dbReference>
<keyword evidence="4" id="KW-1185">Reference proteome</keyword>
<dbReference type="InterPro" id="IPR011225">
    <property type="entry name" value="IV_sec_VirJ"/>
</dbReference>
<evidence type="ECO:0000313" key="3">
    <source>
        <dbReference type="EMBL" id="SIS70466.1"/>
    </source>
</evidence>
<dbReference type="AlphaFoldDB" id="A0A1N7L9F5"/>
<accession>A0A1N7L9F5</accession>
<dbReference type="InterPro" id="IPR010333">
    <property type="entry name" value="VirJ"/>
</dbReference>
<dbReference type="OrthoDB" id="9807916at2"/>
<proteinExistence type="predicted"/>
<dbReference type="Proteomes" id="UP000186098">
    <property type="component" value="Unassembled WGS sequence"/>
</dbReference>
<dbReference type="Pfam" id="PF06057">
    <property type="entry name" value="VirJ"/>
    <property type="match status" value="1"/>
</dbReference>
<dbReference type="InterPro" id="IPR029058">
    <property type="entry name" value="AB_hydrolase_fold"/>
</dbReference>
<feature type="chain" id="PRO_5013088652" evidence="1">
    <location>
        <begin position="20"/>
        <end position="408"/>
    </location>
</feature>
<dbReference type="SUPFAM" id="SSF53474">
    <property type="entry name" value="alpha/beta-Hydrolases"/>
    <property type="match status" value="1"/>
</dbReference>
<keyword evidence="1" id="KW-0732">Signal</keyword>
<dbReference type="PIRSF" id="PIRSF029063">
    <property type="entry name" value="IV_sec_VirJ"/>
    <property type="match status" value="1"/>
</dbReference>
<dbReference type="RefSeq" id="WP_076364679.1">
    <property type="nucleotide sequence ID" value="NZ_FTOM01000002.1"/>
</dbReference>
<organism evidence="3 4">
    <name type="scientific">Phaeovulum vinaykumarii</name>
    <dbReference type="NCBI Taxonomy" id="407234"/>
    <lineage>
        <taxon>Bacteria</taxon>
        <taxon>Pseudomonadati</taxon>
        <taxon>Pseudomonadota</taxon>
        <taxon>Alphaproteobacteria</taxon>
        <taxon>Rhodobacterales</taxon>
        <taxon>Paracoccaceae</taxon>
        <taxon>Phaeovulum</taxon>
    </lineage>
</organism>